<feature type="domain" description="YdhG-like" evidence="1">
    <location>
        <begin position="20"/>
        <end position="125"/>
    </location>
</feature>
<dbReference type="AlphaFoldDB" id="A0A2R4MBC0"/>
<dbReference type="RefSeq" id="WP_117394914.1">
    <property type="nucleotide sequence ID" value="NZ_CP021330.1"/>
</dbReference>
<accession>A0A2R4MBC0</accession>
<evidence type="ECO:0000313" key="2">
    <source>
        <dbReference type="EMBL" id="AVX03176.1"/>
    </source>
</evidence>
<dbReference type="STRING" id="1122213.GCA_000423365_02155"/>
<protein>
    <recommendedName>
        <fullName evidence="1">YdhG-like domain-containing protein</fullName>
    </recommendedName>
</protein>
<keyword evidence="3" id="KW-1185">Reference proteome</keyword>
<evidence type="ECO:0000313" key="3">
    <source>
        <dbReference type="Proteomes" id="UP000258927"/>
    </source>
</evidence>
<gene>
    <name evidence="2" type="ORF">MXMO3_00642</name>
</gene>
<dbReference type="Proteomes" id="UP000258927">
    <property type="component" value="Chromosome"/>
</dbReference>
<dbReference type="InterPro" id="IPR014922">
    <property type="entry name" value="YdhG-like"/>
</dbReference>
<dbReference type="KEGG" id="mmyr:MXMO3_00642"/>
<dbReference type="SUPFAM" id="SSF159888">
    <property type="entry name" value="YdhG-like"/>
    <property type="match status" value="1"/>
</dbReference>
<organism evidence="2 3">
    <name type="scientific">Maritalea myrionectae</name>
    <dbReference type="NCBI Taxonomy" id="454601"/>
    <lineage>
        <taxon>Bacteria</taxon>
        <taxon>Pseudomonadati</taxon>
        <taxon>Pseudomonadota</taxon>
        <taxon>Alphaproteobacteria</taxon>
        <taxon>Hyphomicrobiales</taxon>
        <taxon>Devosiaceae</taxon>
        <taxon>Maritalea</taxon>
    </lineage>
</organism>
<name>A0A2R4MBC0_9HYPH</name>
<evidence type="ECO:0000259" key="1">
    <source>
        <dbReference type="Pfam" id="PF08818"/>
    </source>
</evidence>
<dbReference type="Pfam" id="PF08818">
    <property type="entry name" value="DUF1801"/>
    <property type="match status" value="1"/>
</dbReference>
<dbReference type="EMBL" id="CP021330">
    <property type="protein sequence ID" value="AVX03176.1"/>
    <property type="molecule type" value="Genomic_DNA"/>
</dbReference>
<sequence>MDIQEQNIAAKFDAVEEPSRARLLALRDLIFDVAKDLPEIGELLETLKWGEPSYLPSKKCVGTTVRIGPSKLKDYAVFVHCQTTLIDDFRHMFPDEFHYEGNRGIHFSVDEPLPEDQLRLFIANALTYHLK</sequence>
<reference evidence="2 3" key="1">
    <citation type="submission" date="2017-05" db="EMBL/GenBank/DDBJ databases">
        <title>Genome Analysis of Maritalea myrionectae HL2708#5.</title>
        <authorList>
            <consortium name="Cotde Inc.-PKNU"/>
            <person name="Jang D."/>
            <person name="Oh H.-M."/>
        </authorList>
    </citation>
    <scope>NUCLEOTIDE SEQUENCE [LARGE SCALE GENOMIC DNA]</scope>
    <source>
        <strain evidence="2 3">HL2708#5</strain>
    </source>
</reference>
<proteinExistence type="predicted"/>